<proteinExistence type="predicted"/>
<evidence type="ECO:0000313" key="2">
    <source>
        <dbReference type="Proteomes" id="UP001226574"/>
    </source>
</evidence>
<reference evidence="1 2" key="1">
    <citation type="submission" date="2023-08" db="EMBL/GenBank/DDBJ databases">
        <title>Pseudoalteromonas haloplanktis LL1 genome.</title>
        <authorList>
            <person name="Wu S."/>
        </authorList>
    </citation>
    <scope>NUCLEOTIDE SEQUENCE [LARGE SCALE GENOMIC DNA]</scope>
    <source>
        <strain evidence="1 2">LL1</strain>
    </source>
</reference>
<gene>
    <name evidence="1" type="ORF">RC083_13320</name>
</gene>
<keyword evidence="2" id="KW-1185">Reference proteome</keyword>
<dbReference type="Proteomes" id="UP001226574">
    <property type="component" value="Unassembled WGS sequence"/>
</dbReference>
<organism evidence="1 2">
    <name type="scientific">Pseudoalteromonas haloplanktis</name>
    <name type="common">Alteromonas haloplanktis</name>
    <dbReference type="NCBI Taxonomy" id="228"/>
    <lineage>
        <taxon>Bacteria</taxon>
        <taxon>Pseudomonadati</taxon>
        <taxon>Pseudomonadota</taxon>
        <taxon>Gammaproteobacteria</taxon>
        <taxon>Alteromonadales</taxon>
        <taxon>Pseudoalteromonadaceae</taxon>
        <taxon>Pseudoalteromonas</taxon>
    </lineage>
</organism>
<dbReference type="RefSeq" id="WP_309039241.1">
    <property type="nucleotide sequence ID" value="NZ_JAVIFY010000009.1"/>
</dbReference>
<sequence length="64" mass="6989">MDVNNPAGRLLNILTEGKAANKNESCREVWAKILGVEESDSFLLIGRVGKVFSLADSISIELKK</sequence>
<name>A0ABU1BDH7_PSEHA</name>
<dbReference type="EMBL" id="JAVIFY010000009">
    <property type="protein sequence ID" value="MDQ9092571.1"/>
    <property type="molecule type" value="Genomic_DNA"/>
</dbReference>
<evidence type="ECO:0000313" key="1">
    <source>
        <dbReference type="EMBL" id="MDQ9092571.1"/>
    </source>
</evidence>
<protein>
    <submittedName>
        <fullName evidence="1">Uncharacterized protein</fullName>
    </submittedName>
</protein>
<accession>A0ABU1BDH7</accession>
<comment type="caution">
    <text evidence="1">The sequence shown here is derived from an EMBL/GenBank/DDBJ whole genome shotgun (WGS) entry which is preliminary data.</text>
</comment>